<dbReference type="Pfam" id="PF19302">
    <property type="entry name" value="DUF5915"/>
    <property type="match status" value="1"/>
</dbReference>
<dbReference type="PRINTS" id="PR00984">
    <property type="entry name" value="TRNASYNTHILE"/>
</dbReference>
<comment type="similarity">
    <text evidence="2 13">Belongs to the class-I aminoacyl-tRNA synthetase family.</text>
</comment>
<evidence type="ECO:0000256" key="13">
    <source>
        <dbReference type="RuleBase" id="RU363035"/>
    </source>
</evidence>
<dbReference type="GO" id="GO:0005737">
    <property type="term" value="C:cytoplasm"/>
    <property type="evidence" value="ECO:0007669"/>
    <property type="project" value="UniProtKB-SubCell"/>
</dbReference>
<sequence length="1193" mass="138424">MAYMIQEIPRITECIDFPSEELKILSLWKQLDVFHNCLKQSEGKPRYSFYDGPPFATGLPHYGHILAGTIKDIVTRYAHQQGFHVERRFGWDCHGLPVEFEIDKKFNIKGPEDVEKMGVDIYNAECRSIVTHYVTHWKLVMGKIGRWIDFDNDYKTLYPWFMESVWWVFKQLYLKGLVYHGNKVMPYSTSCHTPLSNFESGQNYKEVIDPAVTVSLPIIGDMQGASMLIWTTTPWTLPSNLAACVNSKLIYARIKEKSTNRIYVLLKSRADFIFKPECFEILEEFLGENLKDVEYEPIFPYYAHMRSKGAFRVLTDEYVTAESGTGIVHQAPYFGEDDFRCCLAAGIITLDQEPICPVDSNGCLTKPVVDFEGQYFKDADRNIVVALKAKNRLVLSSQVKHSYPFCWRSDTPLIYKAIPSWFIRVQHMSELLQKCSSEIYWIPDFVKEKRFSNWLKEARDWAVSRNRYWGTPIPIWTSADGDEIYCVGSIKELEELTGKQIKDLHRESIDHLEIPSSVLGRPPLRRIPEVFDCWFESGSMPYAQQHFPFENHKEFSECFPADFIAEGIDQTRGWFYTLLVISTALFGKAPFKNLISSGLILASDGQKMSKRKNNYPDPMEIVSKYGADALRLYLINSPVVRAENLRFKEEGVRDIIKDVFLPWFNSFRFLIQNIEMFVNETSTPFYYKDDCIVNLNIMDRWILSFTQSLLQYVHKEMKAYHLYNVVPRLTKYFDHLTNWYVRMNRKRLKGETKDQYKALMTLFNCLRKFIETQEASIHYLMLPQANGERIDKDIERIVFHLQEVVEIGRILRDRKNMPLKYPLPEIIIIHQDNQYLSDIKSVEQYLLTEMNVRKVTLTVDKDKFGIKMQAKPDYKTLGVCFKSNYKSIAQTIESLTDNEINSLIAHDYVDVKGIHIEKSFVRLSFKTNLLKTHEMHAQGEILVLLDTNPDKSMLEEGAAREIINRIQKLRKQAHLVPSDKICVYYKATKDLANVAEMYTDFIEKAIKTDFLPLEQYLSGDQIVAQESREFKGCCLKLLITQKIIMSIPVVRWANLLLQGFGEQSKGLILLEAVNEMLTFHGLQLNVRNLFDMNATFTLWNENGEITNDSDVVNHTSGNTIYVLPRQGINEVSISYQEYIKLNGLKRCEPFCKVLNFCEQGVVGTIVLENPAGVVTVTEKDYQTIIDKWLWKAI</sequence>
<dbReference type="PANTHER" id="PTHR42780">
    <property type="entry name" value="SOLEUCYL-TRNA SYNTHETASE"/>
    <property type="match status" value="1"/>
</dbReference>
<evidence type="ECO:0000259" key="14">
    <source>
        <dbReference type="Pfam" id="PF00133"/>
    </source>
</evidence>
<dbReference type="InterPro" id="IPR009008">
    <property type="entry name" value="Val/Leu/Ile-tRNA-synth_edit"/>
</dbReference>
<keyword evidence="4" id="KW-0963">Cytoplasm</keyword>
<keyword evidence="17" id="KW-1185">Reference proteome</keyword>
<keyword evidence="5 13" id="KW-0436">Ligase</keyword>
<dbReference type="EMBL" id="VTPC01000943">
    <property type="protein sequence ID" value="KAF2903728.1"/>
    <property type="molecule type" value="Genomic_DNA"/>
</dbReference>
<name>A0A8K0DCQ2_IGNLU</name>
<dbReference type="CDD" id="cd00818">
    <property type="entry name" value="IleRS_core"/>
    <property type="match status" value="1"/>
</dbReference>
<protein>
    <recommendedName>
        <fullName evidence="12">Isoleucine--tRNA ligase, cytoplasmic</fullName>
        <ecNumber evidence="3">6.1.1.5</ecNumber>
    </recommendedName>
    <alternativeName>
        <fullName evidence="10">Isoleucyl-tRNA synthetase</fullName>
    </alternativeName>
</protein>
<evidence type="ECO:0000313" key="16">
    <source>
        <dbReference type="EMBL" id="KAF2903728.1"/>
    </source>
</evidence>
<dbReference type="OrthoDB" id="1706657at2759"/>
<evidence type="ECO:0000256" key="12">
    <source>
        <dbReference type="ARBA" id="ARBA00069879"/>
    </source>
</evidence>
<dbReference type="FunFam" id="3.40.50.620:FF:000023">
    <property type="entry name" value="Isoleucyl-tRNA synthetase,cytoplasmic"/>
    <property type="match status" value="1"/>
</dbReference>
<evidence type="ECO:0000256" key="4">
    <source>
        <dbReference type="ARBA" id="ARBA00022490"/>
    </source>
</evidence>
<dbReference type="NCBIfam" id="TIGR00392">
    <property type="entry name" value="ileS"/>
    <property type="match status" value="1"/>
</dbReference>
<dbReference type="FunFam" id="3.40.50.620:FF:000050">
    <property type="entry name" value="Isoleucyl-tRNA synthetase,cytoplasmic"/>
    <property type="match status" value="1"/>
</dbReference>
<keyword evidence="8 13" id="KW-0648">Protein biosynthesis</keyword>
<dbReference type="SUPFAM" id="SSF50677">
    <property type="entry name" value="ValRS/IleRS/LeuRS editing domain"/>
    <property type="match status" value="1"/>
</dbReference>
<dbReference type="PANTHER" id="PTHR42780:SF1">
    <property type="entry name" value="ISOLEUCINE--TRNA LIGASE, CYTOPLASMIC"/>
    <property type="match status" value="1"/>
</dbReference>
<reference evidence="16" key="1">
    <citation type="submission" date="2019-08" db="EMBL/GenBank/DDBJ databases">
        <title>The genome of the North American firefly Photinus pyralis.</title>
        <authorList>
            <consortium name="Photinus pyralis genome working group"/>
            <person name="Fallon T.R."/>
            <person name="Sander Lower S.E."/>
            <person name="Weng J.-K."/>
        </authorList>
    </citation>
    <scope>NUCLEOTIDE SEQUENCE</scope>
    <source>
        <strain evidence="16">TRF0915ILg1</strain>
        <tissue evidence="16">Whole body</tissue>
    </source>
</reference>
<accession>A0A8K0DCQ2</accession>
<evidence type="ECO:0000256" key="8">
    <source>
        <dbReference type="ARBA" id="ARBA00022917"/>
    </source>
</evidence>
<evidence type="ECO:0000256" key="9">
    <source>
        <dbReference type="ARBA" id="ARBA00023146"/>
    </source>
</evidence>
<keyword evidence="9 13" id="KW-0030">Aminoacyl-tRNA synthetase</keyword>
<dbReference type="InterPro" id="IPR001412">
    <property type="entry name" value="aa-tRNA-synth_I_CS"/>
</dbReference>
<evidence type="ECO:0000256" key="2">
    <source>
        <dbReference type="ARBA" id="ARBA00005594"/>
    </source>
</evidence>
<evidence type="ECO:0000259" key="15">
    <source>
        <dbReference type="Pfam" id="PF08264"/>
    </source>
</evidence>
<dbReference type="InterPro" id="IPR002300">
    <property type="entry name" value="aa-tRNA-synth_Ia"/>
</dbReference>
<dbReference type="CDD" id="cd07961">
    <property type="entry name" value="Anticodon_Ia_Ile_ABEc"/>
    <property type="match status" value="1"/>
</dbReference>
<dbReference type="PROSITE" id="PS00178">
    <property type="entry name" value="AA_TRNA_LIGASE_I"/>
    <property type="match status" value="1"/>
</dbReference>
<organism evidence="16 17">
    <name type="scientific">Ignelater luminosus</name>
    <name type="common">Cucubano</name>
    <name type="synonym">Pyrophorus luminosus</name>
    <dbReference type="NCBI Taxonomy" id="2038154"/>
    <lineage>
        <taxon>Eukaryota</taxon>
        <taxon>Metazoa</taxon>
        <taxon>Ecdysozoa</taxon>
        <taxon>Arthropoda</taxon>
        <taxon>Hexapoda</taxon>
        <taxon>Insecta</taxon>
        <taxon>Pterygota</taxon>
        <taxon>Neoptera</taxon>
        <taxon>Endopterygota</taxon>
        <taxon>Coleoptera</taxon>
        <taxon>Polyphaga</taxon>
        <taxon>Elateriformia</taxon>
        <taxon>Elateroidea</taxon>
        <taxon>Elateridae</taxon>
        <taxon>Agrypninae</taxon>
        <taxon>Pyrophorini</taxon>
        <taxon>Ignelater</taxon>
    </lineage>
</organism>
<comment type="catalytic activity">
    <reaction evidence="11">
        <text>tRNA(Ile) + L-isoleucine + ATP = L-isoleucyl-tRNA(Ile) + AMP + diphosphate</text>
        <dbReference type="Rhea" id="RHEA:11060"/>
        <dbReference type="Rhea" id="RHEA-COMP:9666"/>
        <dbReference type="Rhea" id="RHEA-COMP:9695"/>
        <dbReference type="ChEBI" id="CHEBI:30616"/>
        <dbReference type="ChEBI" id="CHEBI:33019"/>
        <dbReference type="ChEBI" id="CHEBI:58045"/>
        <dbReference type="ChEBI" id="CHEBI:78442"/>
        <dbReference type="ChEBI" id="CHEBI:78528"/>
        <dbReference type="ChEBI" id="CHEBI:456215"/>
        <dbReference type="EC" id="6.1.1.5"/>
    </reaction>
</comment>
<dbReference type="InterPro" id="IPR009080">
    <property type="entry name" value="tRNAsynth_Ia_anticodon-bd"/>
</dbReference>
<dbReference type="GO" id="GO:0005524">
    <property type="term" value="F:ATP binding"/>
    <property type="evidence" value="ECO:0007669"/>
    <property type="project" value="UniProtKB-KW"/>
</dbReference>
<evidence type="ECO:0000256" key="11">
    <source>
        <dbReference type="ARBA" id="ARBA00048359"/>
    </source>
</evidence>
<dbReference type="Proteomes" id="UP000801492">
    <property type="component" value="Unassembled WGS sequence"/>
</dbReference>
<dbReference type="InterPro" id="IPR014729">
    <property type="entry name" value="Rossmann-like_a/b/a_fold"/>
</dbReference>
<dbReference type="Gene3D" id="3.40.50.620">
    <property type="entry name" value="HUPs"/>
    <property type="match status" value="2"/>
</dbReference>
<dbReference type="EC" id="6.1.1.5" evidence="3"/>
<evidence type="ECO:0000256" key="7">
    <source>
        <dbReference type="ARBA" id="ARBA00022840"/>
    </source>
</evidence>
<evidence type="ECO:0000256" key="6">
    <source>
        <dbReference type="ARBA" id="ARBA00022741"/>
    </source>
</evidence>
<dbReference type="GO" id="GO:0006428">
    <property type="term" value="P:isoleucyl-tRNA aminoacylation"/>
    <property type="evidence" value="ECO:0007669"/>
    <property type="project" value="InterPro"/>
</dbReference>
<dbReference type="InterPro" id="IPR033709">
    <property type="entry name" value="Anticodon_Ile_ABEc"/>
</dbReference>
<dbReference type="SUPFAM" id="SSF52374">
    <property type="entry name" value="Nucleotidylyl transferase"/>
    <property type="match status" value="1"/>
</dbReference>
<evidence type="ECO:0000313" key="17">
    <source>
        <dbReference type="Proteomes" id="UP000801492"/>
    </source>
</evidence>
<dbReference type="AlphaFoldDB" id="A0A8K0DCQ2"/>
<evidence type="ECO:0000256" key="10">
    <source>
        <dbReference type="ARBA" id="ARBA00032665"/>
    </source>
</evidence>
<feature type="domain" description="Aminoacyl-tRNA synthetase class Ia" evidence="14">
    <location>
        <begin position="24"/>
        <end position="645"/>
    </location>
</feature>
<dbReference type="GO" id="GO:0002161">
    <property type="term" value="F:aminoacyl-tRNA deacylase activity"/>
    <property type="evidence" value="ECO:0007669"/>
    <property type="project" value="InterPro"/>
</dbReference>
<comment type="subcellular location">
    <subcellularLocation>
        <location evidence="1">Cytoplasm</location>
    </subcellularLocation>
</comment>
<dbReference type="GO" id="GO:0000049">
    <property type="term" value="F:tRNA binding"/>
    <property type="evidence" value="ECO:0007669"/>
    <property type="project" value="InterPro"/>
</dbReference>
<gene>
    <name evidence="16" type="ORF">ILUMI_02436</name>
</gene>
<keyword evidence="6 13" id="KW-0547">Nucleotide-binding</keyword>
<dbReference type="SUPFAM" id="SSF47323">
    <property type="entry name" value="Anticodon-binding domain of a subclass of class I aminoacyl-tRNA synthetases"/>
    <property type="match status" value="1"/>
</dbReference>
<dbReference type="InterPro" id="IPR002301">
    <property type="entry name" value="Ile-tRNA-ligase"/>
</dbReference>
<dbReference type="Pfam" id="PF00133">
    <property type="entry name" value="tRNA-synt_1"/>
    <property type="match status" value="1"/>
</dbReference>
<evidence type="ECO:0000256" key="1">
    <source>
        <dbReference type="ARBA" id="ARBA00004496"/>
    </source>
</evidence>
<dbReference type="InterPro" id="IPR023586">
    <property type="entry name" value="Ile-tRNA-ligase_type2"/>
</dbReference>
<evidence type="ECO:0000256" key="5">
    <source>
        <dbReference type="ARBA" id="ARBA00022598"/>
    </source>
</evidence>
<comment type="caution">
    <text evidence="16">The sequence shown here is derived from an EMBL/GenBank/DDBJ whole genome shotgun (WGS) entry which is preliminary data.</text>
</comment>
<proteinExistence type="inferred from homology"/>
<dbReference type="Gene3D" id="3.90.740.10">
    <property type="entry name" value="Valyl/Leucyl/Isoleucyl-tRNA synthetase, editing domain"/>
    <property type="match status" value="1"/>
</dbReference>
<dbReference type="InterPro" id="IPR013155">
    <property type="entry name" value="M/V/L/I-tRNA-synth_anticd-bd"/>
</dbReference>
<evidence type="ECO:0000256" key="3">
    <source>
        <dbReference type="ARBA" id="ARBA00013165"/>
    </source>
</evidence>
<feature type="domain" description="Methionyl/Valyl/Leucyl/Isoleucyl-tRNA synthetase anticodon-binding" evidence="15">
    <location>
        <begin position="699"/>
        <end position="770"/>
    </location>
</feature>
<dbReference type="Gene3D" id="1.10.730.10">
    <property type="entry name" value="Isoleucyl-tRNA Synthetase, Domain 1"/>
    <property type="match status" value="1"/>
</dbReference>
<dbReference type="Pfam" id="PF08264">
    <property type="entry name" value="Anticodon_1"/>
    <property type="match status" value="1"/>
</dbReference>
<dbReference type="GO" id="GO:0004822">
    <property type="term" value="F:isoleucine-tRNA ligase activity"/>
    <property type="evidence" value="ECO:0007669"/>
    <property type="project" value="UniProtKB-EC"/>
</dbReference>
<keyword evidence="7 13" id="KW-0067">ATP-binding</keyword>